<dbReference type="AlphaFoldDB" id="A0A5K7ZLS7"/>
<organism evidence="1 2">
    <name type="scientific">Desulfosarcina ovata subsp. sediminis</name>
    <dbReference type="NCBI Taxonomy" id="885957"/>
    <lineage>
        <taxon>Bacteria</taxon>
        <taxon>Pseudomonadati</taxon>
        <taxon>Thermodesulfobacteriota</taxon>
        <taxon>Desulfobacteria</taxon>
        <taxon>Desulfobacterales</taxon>
        <taxon>Desulfosarcinaceae</taxon>
        <taxon>Desulfosarcina</taxon>
    </lineage>
</organism>
<accession>A0A5K7ZLS7</accession>
<dbReference type="KEGG" id="dov:DSCO28_26320"/>
<gene>
    <name evidence="1" type="ORF">DSCO28_26320</name>
</gene>
<reference evidence="1 2" key="1">
    <citation type="submission" date="2019-11" db="EMBL/GenBank/DDBJ databases">
        <title>Comparative genomics of hydrocarbon-degrading Desulfosarcina strains.</title>
        <authorList>
            <person name="Watanabe M."/>
            <person name="Kojima H."/>
            <person name="Fukui M."/>
        </authorList>
    </citation>
    <scope>NUCLEOTIDE SEQUENCE [LARGE SCALE GENOMIC DNA]</scope>
    <source>
        <strain evidence="1 2">28bB2T</strain>
    </source>
</reference>
<dbReference type="GO" id="GO:0016491">
    <property type="term" value="F:oxidoreductase activity"/>
    <property type="evidence" value="ECO:0007669"/>
    <property type="project" value="InterPro"/>
</dbReference>
<dbReference type="Gene3D" id="3.30.365.10">
    <property type="entry name" value="Aldehyde oxidase/xanthine dehydrogenase, molybdopterin binding domain"/>
    <property type="match status" value="1"/>
</dbReference>
<evidence type="ECO:0000313" key="1">
    <source>
        <dbReference type="EMBL" id="BBO82066.1"/>
    </source>
</evidence>
<dbReference type="InterPro" id="IPR037165">
    <property type="entry name" value="AldOxase/xan_DH_Mopterin-bd_sf"/>
</dbReference>
<dbReference type="EMBL" id="AP021876">
    <property type="protein sequence ID" value="BBO82066.1"/>
    <property type="molecule type" value="Genomic_DNA"/>
</dbReference>
<dbReference type="Proteomes" id="UP000425960">
    <property type="component" value="Chromosome"/>
</dbReference>
<name>A0A5K7ZLS7_9BACT</name>
<dbReference type="SUPFAM" id="SSF56003">
    <property type="entry name" value="Molybdenum cofactor-binding domain"/>
    <property type="match status" value="1"/>
</dbReference>
<proteinExistence type="predicted"/>
<protein>
    <submittedName>
        <fullName evidence="1">Uncharacterized protein</fullName>
    </submittedName>
</protein>
<evidence type="ECO:0000313" key="2">
    <source>
        <dbReference type="Proteomes" id="UP000425960"/>
    </source>
</evidence>
<sequence length="48" mass="5030">MGEITPSPGASAELMAIYNAIGKRITEYPATPDKILKALGKIRGGEAK</sequence>